<keyword evidence="3" id="KW-0808">Transferase</keyword>
<dbReference type="Pfam" id="PF05050">
    <property type="entry name" value="Methyltransf_21"/>
    <property type="match status" value="1"/>
</dbReference>
<accession>A0A1Q9E417</accession>
<feature type="domain" description="Ketosynthase family 3 (KS3)" evidence="5">
    <location>
        <begin position="643"/>
        <end position="893"/>
    </location>
</feature>
<evidence type="ECO:0000313" key="7">
    <source>
        <dbReference type="Proteomes" id="UP000186817"/>
    </source>
</evidence>
<keyword evidence="2" id="KW-0597">Phosphoprotein</keyword>
<evidence type="ECO:0000256" key="2">
    <source>
        <dbReference type="ARBA" id="ARBA00022553"/>
    </source>
</evidence>
<dbReference type="InterPro" id="IPR018201">
    <property type="entry name" value="Ketoacyl_synth_AS"/>
</dbReference>
<proteinExistence type="predicted"/>
<dbReference type="EMBL" id="LSRX01000271">
    <property type="protein sequence ID" value="OLQ02167.1"/>
    <property type="molecule type" value="Genomic_DNA"/>
</dbReference>
<comment type="caution">
    <text evidence="6">The sequence shown here is derived from an EMBL/GenBank/DDBJ whole genome shotgun (WGS) entry which is preliminary data.</text>
</comment>
<dbReference type="SUPFAM" id="SSF53335">
    <property type="entry name" value="S-adenosyl-L-methionine-dependent methyltransferases"/>
    <property type="match status" value="1"/>
</dbReference>
<evidence type="ECO:0000256" key="1">
    <source>
        <dbReference type="ARBA" id="ARBA00022450"/>
    </source>
</evidence>
<dbReference type="PANTHER" id="PTHR43775">
    <property type="entry name" value="FATTY ACID SYNTHASE"/>
    <property type="match status" value="1"/>
</dbReference>
<dbReference type="InterPro" id="IPR014030">
    <property type="entry name" value="Ketoacyl_synth_N"/>
</dbReference>
<dbReference type="Pfam" id="PF00109">
    <property type="entry name" value="ketoacyl-synt"/>
    <property type="match status" value="1"/>
</dbReference>
<dbReference type="PANTHER" id="PTHR43775:SF37">
    <property type="entry name" value="SI:DKEY-61P9.11"/>
    <property type="match status" value="1"/>
</dbReference>
<sequence>MFRLTVVCLACCRVGTISWSNQASLASLDEILQDDPRCLSSLRHIPLLQAESLADEEEIDVFKAHAKRCKDAATKGRHIYWIVVLRLAAYAARAAVPRWHRRLGVLKLVEKRPKIGRFGMCLPLSCLHEGKSEWSGEPSKTALGLTHWFTFHTLLNSSYSEYPADVFPPFESRDIKSISRCCNLTATPTCRSVTTARFPILKFFEREGVSGQMVRGLRVATLGAREDGYREDDGLRYLLHQGAEVFGFDSPEGCERTNAAAASATHARCGGRFHCIGRLIADGAKHRFFYFPENPYISSLYQPNRHLWAQMVSGFGARLFSLRNVSTVRLDDIGLEPIDFLKIDIQGAELMALSGAERVLQSALVVQVEVEMDYVYRGQPLFADIDQFLRQRGFTFHRFLDLRDLDRRPLTYRLQPLVTHQTFGDAVYVRGMHGVATDRSAPAFKPLAPSEAIRAAWILQEFYQSYDVALHLLNLYVPSVRKAYFLELADSLGLTDSWALGMALIDMKKSEVLPALNKRLELPFIAVGFMRPGLPCEWYGCDLKPKEWLSLIRQCVSDGLGVPEEDVEEKSSAMSRVGPSYGETESSLHLSGFLQELHLTPSHLPLTLAFDFPTLRKLTTFLQDAQGQPALSTEPNRETGAIESSFRNVGVQCITTTLADSSQHQQFLQTAVIGCDAAMEIPLARWDVNAYCEYNDTVFVTHHGSFLAEIDLFDAAHFEMSLAEAAVIDPGQRLVLQCACEVLMPQAEAPNQSAGCAVVVAQFQNDWSLLMVPASQPIGFPSARPPAHAFMTRGFDLNGPSFAIDTACSSALVAVSLAAQLTCAGASPALAAAVNLLLHPAVFRYHSSSGLLSGSGRCRSFDASADGYGRAEAVGALYLDSGGPKLEAAAARS</sequence>
<organism evidence="6 7">
    <name type="scientific">Symbiodinium microadriaticum</name>
    <name type="common">Dinoflagellate</name>
    <name type="synonym">Zooxanthella microadriatica</name>
    <dbReference type="NCBI Taxonomy" id="2951"/>
    <lineage>
        <taxon>Eukaryota</taxon>
        <taxon>Sar</taxon>
        <taxon>Alveolata</taxon>
        <taxon>Dinophyceae</taxon>
        <taxon>Suessiales</taxon>
        <taxon>Symbiodiniaceae</taxon>
        <taxon>Symbiodinium</taxon>
    </lineage>
</organism>
<feature type="chain" id="PRO_5010334303" evidence="4">
    <location>
        <begin position="19"/>
        <end position="893"/>
    </location>
</feature>
<reference evidence="6 7" key="1">
    <citation type="submission" date="2016-02" db="EMBL/GenBank/DDBJ databases">
        <title>Genome analysis of coral dinoflagellate symbionts highlights evolutionary adaptations to a symbiotic lifestyle.</title>
        <authorList>
            <person name="Aranda M."/>
            <person name="Li Y."/>
            <person name="Liew Y.J."/>
            <person name="Baumgarten S."/>
            <person name="Simakov O."/>
            <person name="Wilson M."/>
            <person name="Piel J."/>
            <person name="Ashoor H."/>
            <person name="Bougouffa S."/>
            <person name="Bajic V.B."/>
            <person name="Ryu T."/>
            <person name="Ravasi T."/>
            <person name="Bayer T."/>
            <person name="Micklem G."/>
            <person name="Kim H."/>
            <person name="Bhak J."/>
            <person name="Lajeunesse T.C."/>
            <person name="Voolstra C.R."/>
        </authorList>
    </citation>
    <scope>NUCLEOTIDE SEQUENCE [LARGE SCALE GENOMIC DNA]</scope>
    <source>
        <strain evidence="6 7">CCMP2467</strain>
    </source>
</reference>
<name>A0A1Q9E417_SYMMI</name>
<dbReference type="GO" id="GO:0004312">
    <property type="term" value="F:fatty acid synthase activity"/>
    <property type="evidence" value="ECO:0007669"/>
    <property type="project" value="TreeGrafter"/>
</dbReference>
<dbReference type="Gene3D" id="3.40.47.10">
    <property type="match status" value="1"/>
</dbReference>
<feature type="signal peptide" evidence="4">
    <location>
        <begin position="1"/>
        <end position="18"/>
    </location>
</feature>
<dbReference type="OrthoDB" id="413866at2759"/>
<keyword evidence="1" id="KW-0596">Phosphopantetheine</keyword>
<dbReference type="SUPFAM" id="SSF53901">
    <property type="entry name" value="Thiolase-like"/>
    <property type="match status" value="1"/>
</dbReference>
<dbReference type="PROSITE" id="PS00606">
    <property type="entry name" value="KS3_1"/>
    <property type="match status" value="1"/>
</dbReference>
<dbReference type="InterPro" id="IPR050091">
    <property type="entry name" value="PKS_NRPS_Biosynth_Enz"/>
</dbReference>
<evidence type="ECO:0000313" key="6">
    <source>
        <dbReference type="EMBL" id="OLQ02167.1"/>
    </source>
</evidence>
<dbReference type="InterPro" id="IPR029063">
    <property type="entry name" value="SAM-dependent_MTases_sf"/>
</dbReference>
<dbReference type="AlphaFoldDB" id="A0A1Q9E417"/>
<evidence type="ECO:0000256" key="3">
    <source>
        <dbReference type="ARBA" id="ARBA00022679"/>
    </source>
</evidence>
<protein>
    <submittedName>
        <fullName evidence="6">Phthiocerol synthesis polyketide synthase type I PpsA</fullName>
    </submittedName>
</protein>
<dbReference type="SMART" id="SM00825">
    <property type="entry name" value="PKS_KS"/>
    <property type="match status" value="1"/>
</dbReference>
<dbReference type="GO" id="GO:0006633">
    <property type="term" value="P:fatty acid biosynthetic process"/>
    <property type="evidence" value="ECO:0007669"/>
    <property type="project" value="InterPro"/>
</dbReference>
<gene>
    <name evidence="6" type="primary">ppsA</name>
    <name evidence="6" type="ORF">AK812_SmicGene14983</name>
</gene>
<keyword evidence="7" id="KW-1185">Reference proteome</keyword>
<dbReference type="Gene3D" id="3.40.50.150">
    <property type="entry name" value="Vaccinia Virus protein VP39"/>
    <property type="match status" value="1"/>
</dbReference>
<dbReference type="InterPro" id="IPR016039">
    <property type="entry name" value="Thiolase-like"/>
</dbReference>
<evidence type="ECO:0000256" key="4">
    <source>
        <dbReference type="SAM" id="SignalP"/>
    </source>
</evidence>
<dbReference type="InterPro" id="IPR020841">
    <property type="entry name" value="PKS_Beta-ketoAc_synthase_dom"/>
</dbReference>
<dbReference type="GO" id="GO:0004315">
    <property type="term" value="F:3-oxoacyl-[acyl-carrier-protein] synthase activity"/>
    <property type="evidence" value="ECO:0007669"/>
    <property type="project" value="InterPro"/>
</dbReference>
<dbReference type="InterPro" id="IPR006342">
    <property type="entry name" value="FkbM_mtfrase"/>
</dbReference>
<keyword evidence="4" id="KW-0732">Signal</keyword>
<dbReference type="Proteomes" id="UP000186817">
    <property type="component" value="Unassembled WGS sequence"/>
</dbReference>
<evidence type="ECO:0000259" key="5">
    <source>
        <dbReference type="PROSITE" id="PS52004"/>
    </source>
</evidence>
<dbReference type="PROSITE" id="PS52004">
    <property type="entry name" value="KS3_2"/>
    <property type="match status" value="1"/>
</dbReference>